<sequence length="115" mass="12392">MLVRVDQMSQQPLSKQIAAQLRAGVTSGDIVAGERLPPAREFAAALGVNMHTVVRAYAALRDDGLLEMRQGRGARITATAGQSTVRLAELAREIVDVADTAGISRTELLRIIERI</sequence>
<dbReference type="PROSITE" id="PS50949">
    <property type="entry name" value="HTH_GNTR"/>
    <property type="match status" value="1"/>
</dbReference>
<proteinExistence type="predicted"/>
<organism evidence="5 7">
    <name type="scientific">Cryobacterium roopkundense</name>
    <dbReference type="NCBI Taxonomy" id="1001240"/>
    <lineage>
        <taxon>Bacteria</taxon>
        <taxon>Bacillati</taxon>
        <taxon>Actinomycetota</taxon>
        <taxon>Actinomycetes</taxon>
        <taxon>Micrococcales</taxon>
        <taxon>Microbacteriaceae</taxon>
        <taxon>Cryobacterium</taxon>
    </lineage>
</organism>
<dbReference type="Pfam" id="PF00392">
    <property type="entry name" value="GntR"/>
    <property type="match status" value="1"/>
</dbReference>
<evidence type="ECO:0000313" key="5">
    <source>
        <dbReference type="EMBL" id="KGJ71725.1"/>
    </source>
</evidence>
<dbReference type="AlphaFoldDB" id="A0A099J0N9"/>
<evidence type="ECO:0000313" key="7">
    <source>
        <dbReference type="Proteomes" id="UP000029864"/>
    </source>
</evidence>
<dbReference type="GO" id="GO:0003677">
    <property type="term" value="F:DNA binding"/>
    <property type="evidence" value="ECO:0007669"/>
    <property type="project" value="UniProtKB-KW"/>
</dbReference>
<dbReference type="Proteomes" id="UP000561726">
    <property type="component" value="Unassembled WGS sequence"/>
</dbReference>
<dbReference type="EMBL" id="JPXF01000143">
    <property type="protein sequence ID" value="KGJ71725.1"/>
    <property type="molecule type" value="Genomic_DNA"/>
</dbReference>
<reference evidence="6 8" key="2">
    <citation type="submission" date="2020-08" db="EMBL/GenBank/DDBJ databases">
        <title>Sequencing the genomes of 1000 actinobacteria strains.</title>
        <authorList>
            <person name="Klenk H.-P."/>
        </authorList>
    </citation>
    <scope>NUCLEOTIDE SEQUENCE [LARGE SCALE GENOMIC DNA]</scope>
    <source>
        <strain evidence="6 8">DSM 21065</strain>
    </source>
</reference>
<dbReference type="OrthoDB" id="3192286at2"/>
<protein>
    <submittedName>
        <fullName evidence="5">GntR family transcriptional regulator</fullName>
    </submittedName>
</protein>
<keyword evidence="1" id="KW-0805">Transcription regulation</keyword>
<evidence type="ECO:0000259" key="4">
    <source>
        <dbReference type="PROSITE" id="PS50949"/>
    </source>
</evidence>
<dbReference type="InterPro" id="IPR036388">
    <property type="entry name" value="WH-like_DNA-bd_sf"/>
</dbReference>
<dbReference type="InterPro" id="IPR000524">
    <property type="entry name" value="Tscrpt_reg_HTH_GntR"/>
</dbReference>
<dbReference type="GO" id="GO:0003700">
    <property type="term" value="F:DNA-binding transcription factor activity"/>
    <property type="evidence" value="ECO:0007669"/>
    <property type="project" value="InterPro"/>
</dbReference>
<evidence type="ECO:0000256" key="3">
    <source>
        <dbReference type="ARBA" id="ARBA00023163"/>
    </source>
</evidence>
<dbReference type="CDD" id="cd07377">
    <property type="entry name" value="WHTH_GntR"/>
    <property type="match status" value="1"/>
</dbReference>
<reference evidence="5 7" key="1">
    <citation type="submission" date="2014-08" db="EMBL/GenBank/DDBJ databases">
        <authorList>
            <person name="Sisinthy S."/>
        </authorList>
    </citation>
    <scope>NUCLEOTIDE SEQUENCE [LARGE SCALE GENOMIC DNA]</scope>
    <source>
        <strain evidence="5 7">RuG17</strain>
    </source>
</reference>
<keyword evidence="3" id="KW-0804">Transcription</keyword>
<keyword evidence="7" id="KW-1185">Reference proteome</keyword>
<dbReference type="PANTHER" id="PTHR38445">
    <property type="entry name" value="HTH-TYPE TRANSCRIPTIONAL REPRESSOR YTRA"/>
    <property type="match status" value="1"/>
</dbReference>
<dbReference type="Proteomes" id="UP000029864">
    <property type="component" value="Unassembled WGS sequence"/>
</dbReference>
<evidence type="ECO:0000256" key="2">
    <source>
        <dbReference type="ARBA" id="ARBA00023125"/>
    </source>
</evidence>
<gene>
    <name evidence="6" type="ORF">BJ997_000991</name>
    <name evidence="5" type="ORF">GY21_20240</name>
</gene>
<dbReference type="EMBL" id="JACHBQ010000001">
    <property type="protein sequence ID" value="MBB5640443.1"/>
    <property type="molecule type" value="Genomic_DNA"/>
</dbReference>
<keyword evidence="2" id="KW-0238">DNA-binding</keyword>
<dbReference type="Gene3D" id="1.10.10.10">
    <property type="entry name" value="Winged helix-like DNA-binding domain superfamily/Winged helix DNA-binding domain"/>
    <property type="match status" value="1"/>
</dbReference>
<dbReference type="InterPro" id="IPR036390">
    <property type="entry name" value="WH_DNA-bd_sf"/>
</dbReference>
<evidence type="ECO:0000313" key="8">
    <source>
        <dbReference type="Proteomes" id="UP000561726"/>
    </source>
</evidence>
<dbReference type="STRING" id="1001240.GY21_20240"/>
<dbReference type="eggNOG" id="COG1725">
    <property type="taxonomic scope" value="Bacteria"/>
</dbReference>
<dbReference type="SUPFAM" id="SSF46785">
    <property type="entry name" value="Winged helix' DNA-binding domain"/>
    <property type="match status" value="1"/>
</dbReference>
<evidence type="ECO:0000256" key="1">
    <source>
        <dbReference type="ARBA" id="ARBA00023015"/>
    </source>
</evidence>
<dbReference type="PANTHER" id="PTHR38445:SF7">
    <property type="entry name" value="GNTR-FAMILY TRANSCRIPTIONAL REGULATOR"/>
    <property type="match status" value="1"/>
</dbReference>
<accession>A0A099J0N9</accession>
<dbReference type="SMART" id="SM00345">
    <property type="entry name" value="HTH_GNTR"/>
    <property type="match status" value="1"/>
</dbReference>
<feature type="domain" description="HTH gntR-type" evidence="4">
    <location>
        <begin position="11"/>
        <end position="79"/>
    </location>
</feature>
<evidence type="ECO:0000313" key="6">
    <source>
        <dbReference type="EMBL" id="MBB5640443.1"/>
    </source>
</evidence>
<comment type="caution">
    <text evidence="5">The sequence shown here is derived from an EMBL/GenBank/DDBJ whole genome shotgun (WGS) entry which is preliminary data.</text>
</comment>
<name>A0A099J0N9_9MICO</name>